<accession>A0A6S4TD16</accession>
<proteinExistence type="predicted"/>
<dbReference type="Proteomes" id="UP000515756">
    <property type="component" value="Plasmid pWP2-W18-ESBL-01_1"/>
</dbReference>
<name>A0A6S4TD16_AERCA</name>
<dbReference type="AlphaFoldDB" id="A0A6S4TD16"/>
<keyword evidence="1" id="KW-0614">Plasmid</keyword>
<evidence type="ECO:0000313" key="2">
    <source>
        <dbReference type="Proteomes" id="UP000515756"/>
    </source>
</evidence>
<protein>
    <submittedName>
        <fullName evidence="1">Uncharacterized protein</fullName>
    </submittedName>
</protein>
<gene>
    <name evidence="1" type="ORF">WP2W18E01_P10710</name>
</gene>
<sequence>MVRHIYDTYRLQQSTTFDLAELAGLIAEGMKMDRDRYGPQHPEFAADPIGVMRFGLDVIAGDPLYKDRYEAFVKPMVYGDALTWDEAFRVFEAVARQALDHIEQHELI</sequence>
<evidence type="ECO:0000313" key="1">
    <source>
        <dbReference type="EMBL" id="BBQ32824.1"/>
    </source>
</evidence>
<reference evidence="1 2" key="1">
    <citation type="submission" date="2019-12" db="EMBL/GenBank/DDBJ databases">
        <title>complete genome sequences of Aeromonas caviae str. WP2-W18-ESBL-01 isolated from wastewater treatment plant effluent.</title>
        <authorList>
            <person name="Sekizuka T."/>
            <person name="Itokawa K."/>
            <person name="Yatsu K."/>
            <person name="Inamine Y."/>
            <person name="Kuroda M."/>
        </authorList>
    </citation>
    <scope>NUCLEOTIDE SEQUENCE [LARGE SCALE GENOMIC DNA]</scope>
    <source>
        <strain evidence="1 2">WP2-W18-ESBL-01</strain>
        <plasmid evidence="1 2">pWP2-W18-ESBL-01_1</plasmid>
    </source>
</reference>
<dbReference type="EMBL" id="AP021928">
    <property type="protein sequence ID" value="BBQ32824.1"/>
    <property type="molecule type" value="Genomic_DNA"/>
</dbReference>
<organism evidence="1 2">
    <name type="scientific">Aeromonas caviae</name>
    <name type="common">Aeromonas punctata</name>
    <dbReference type="NCBI Taxonomy" id="648"/>
    <lineage>
        <taxon>Bacteria</taxon>
        <taxon>Pseudomonadati</taxon>
        <taxon>Pseudomonadota</taxon>
        <taxon>Gammaproteobacteria</taxon>
        <taxon>Aeromonadales</taxon>
        <taxon>Aeromonadaceae</taxon>
        <taxon>Aeromonas</taxon>
    </lineage>
</organism>
<geneLocation type="plasmid" evidence="1 2">
    <name>pWP2-W18-ESBL-01_1</name>
</geneLocation>